<dbReference type="RefSeq" id="WP_123608651.1">
    <property type="nucleotide sequence ID" value="NZ_RJVG01000003.1"/>
</dbReference>
<accession>A0A3N1XRD7</accession>
<evidence type="ECO:0000313" key="3">
    <source>
        <dbReference type="Proteomes" id="UP000273083"/>
    </source>
</evidence>
<reference evidence="2 3" key="1">
    <citation type="submission" date="2018-11" db="EMBL/GenBank/DDBJ databases">
        <title>Genomic Encyclopedia of Type Strains, Phase IV (KMG-IV): sequencing the most valuable type-strain genomes for metagenomic binning, comparative biology and taxonomic classification.</title>
        <authorList>
            <person name="Goeker M."/>
        </authorList>
    </citation>
    <scope>NUCLEOTIDE SEQUENCE [LARGE SCALE GENOMIC DNA]</scope>
    <source>
        <strain evidence="2 3">DSM 26537</strain>
    </source>
</reference>
<dbReference type="PANTHER" id="PTHR34047:SF8">
    <property type="entry name" value="PROTEIN YKFC"/>
    <property type="match status" value="1"/>
</dbReference>
<comment type="caution">
    <text evidence="2">The sequence shown here is derived from an EMBL/GenBank/DDBJ whole genome shotgun (WGS) entry which is preliminary data.</text>
</comment>
<dbReference type="AlphaFoldDB" id="A0A3N1XRD7"/>
<dbReference type="GO" id="GO:0003964">
    <property type="term" value="F:RNA-directed DNA polymerase activity"/>
    <property type="evidence" value="ECO:0007669"/>
    <property type="project" value="UniProtKB-KW"/>
</dbReference>
<feature type="domain" description="Reverse transcriptase" evidence="1">
    <location>
        <begin position="1"/>
        <end position="176"/>
    </location>
</feature>
<dbReference type="Proteomes" id="UP000273083">
    <property type="component" value="Unassembled WGS sequence"/>
</dbReference>
<dbReference type="InterPro" id="IPR051083">
    <property type="entry name" value="GrpII_Intron_Splice-Mob/Def"/>
</dbReference>
<sequence length="379" mass="44845">MHTYHQEYLLKIDLSKCYENIYTHSLTWALYGKEQSKLELKKSPSHRNPIYIKCDNLDRKVRSINNNETKGIPTGPLASRIVSEVILSSIDEILRSKNYHFKRYVDDYNFYFRNEVDAYEFLPQFQNILYEYKLHINTEKTKLEKYPYQLNQDFTKELKAHNFKNEGYLRYIERLIELHNEGNKGALKYGLNVLGKKRIPSKENKVIFSHLINIMISFPNLSEQIYAIIINNNFSYDIKTEETVNSILIHCIKNKYELETIWLLTVMGFLRMKVDTINLISIINHAEPCATIIVLDYIFKNTLSSDVAIKDAMNNLKLLLINEKSYGEKWLLLYEINRNNWIKGLRKCLDDSPFLKNAYKDNIFFLKVLLCKMTEQTEP</sequence>
<dbReference type="OrthoDB" id="9780724at2"/>
<dbReference type="PROSITE" id="PS50878">
    <property type="entry name" value="RT_POL"/>
    <property type="match status" value="1"/>
</dbReference>
<evidence type="ECO:0000313" key="2">
    <source>
        <dbReference type="EMBL" id="ROR29195.1"/>
    </source>
</evidence>
<keyword evidence="2" id="KW-0548">Nucleotidyltransferase</keyword>
<dbReference type="InterPro" id="IPR000477">
    <property type="entry name" value="RT_dom"/>
</dbReference>
<proteinExistence type="predicted"/>
<dbReference type="Pfam" id="PF00078">
    <property type="entry name" value="RVT_1"/>
    <property type="match status" value="1"/>
</dbReference>
<name>A0A3N1XRD7_9FIRM</name>
<keyword evidence="3" id="KW-1185">Reference proteome</keyword>
<organism evidence="2 3">
    <name type="scientific">Mobilisporobacter senegalensis</name>
    <dbReference type="NCBI Taxonomy" id="1329262"/>
    <lineage>
        <taxon>Bacteria</taxon>
        <taxon>Bacillati</taxon>
        <taxon>Bacillota</taxon>
        <taxon>Clostridia</taxon>
        <taxon>Lachnospirales</taxon>
        <taxon>Lachnospiraceae</taxon>
        <taxon>Mobilisporobacter</taxon>
    </lineage>
</organism>
<keyword evidence="2" id="KW-0695">RNA-directed DNA polymerase</keyword>
<dbReference type="CDD" id="cd01646">
    <property type="entry name" value="RT_Bac_retron_I"/>
    <property type="match status" value="1"/>
</dbReference>
<evidence type="ECO:0000259" key="1">
    <source>
        <dbReference type="PROSITE" id="PS50878"/>
    </source>
</evidence>
<keyword evidence="2" id="KW-0808">Transferase</keyword>
<gene>
    <name evidence="2" type="ORF">EDD66_103130</name>
</gene>
<dbReference type="PANTHER" id="PTHR34047">
    <property type="entry name" value="NUCLEAR INTRON MATURASE 1, MITOCHONDRIAL-RELATED"/>
    <property type="match status" value="1"/>
</dbReference>
<protein>
    <submittedName>
        <fullName evidence="2">Reverse transcriptase (RNA-dependent DNA polymerase)</fullName>
    </submittedName>
</protein>
<dbReference type="EMBL" id="RJVG01000003">
    <property type="protein sequence ID" value="ROR29195.1"/>
    <property type="molecule type" value="Genomic_DNA"/>
</dbReference>